<accession>A0ACC6RKS8</accession>
<evidence type="ECO:0000313" key="1">
    <source>
        <dbReference type="EMBL" id="MEM5402242.1"/>
    </source>
</evidence>
<reference evidence="1" key="1">
    <citation type="submission" date="2024-01" db="EMBL/GenBank/DDBJ databases">
        <title>The diversity of rhizobia nodulating Mimosa spp. in eleven states of Brazil covering several biomes is determined by host plant, location, and edaphic factors.</title>
        <authorList>
            <person name="Rouws L."/>
            <person name="Barauna A."/>
            <person name="Beukes C."/>
            <person name="De Faria S.M."/>
            <person name="Gross E."/>
            <person name="Dos Reis Junior F.B."/>
            <person name="Simon M."/>
            <person name="Maluk M."/>
            <person name="Odee D.W."/>
            <person name="Kenicer G."/>
            <person name="Young J.P.W."/>
            <person name="Reis V.M."/>
            <person name="Zilli J."/>
            <person name="James E.K."/>
        </authorList>
    </citation>
    <scope>NUCLEOTIDE SEQUENCE</scope>
    <source>
        <strain evidence="1">JPY452</strain>
    </source>
</reference>
<dbReference type="Proteomes" id="UP001392318">
    <property type="component" value="Unassembled WGS sequence"/>
</dbReference>
<keyword evidence="2" id="KW-1185">Reference proteome</keyword>
<proteinExistence type="predicted"/>
<keyword evidence="1" id="KW-0378">Hydrolase</keyword>
<gene>
    <name evidence="1" type="ORF">VSR83_19410</name>
</gene>
<protein>
    <submittedName>
        <fullName evidence="1">Alpha/beta hydrolase</fullName>
    </submittedName>
</protein>
<organism evidence="1 2">
    <name type="scientific">Paraburkholderia unamae</name>
    <dbReference type="NCBI Taxonomy" id="219649"/>
    <lineage>
        <taxon>Bacteria</taxon>
        <taxon>Pseudomonadati</taxon>
        <taxon>Pseudomonadota</taxon>
        <taxon>Betaproteobacteria</taxon>
        <taxon>Burkholderiales</taxon>
        <taxon>Burkholderiaceae</taxon>
        <taxon>Paraburkholderia</taxon>
    </lineage>
</organism>
<comment type="caution">
    <text evidence="1">The sequence shown here is derived from an EMBL/GenBank/DDBJ whole genome shotgun (WGS) entry which is preliminary data.</text>
</comment>
<evidence type="ECO:0000313" key="2">
    <source>
        <dbReference type="Proteomes" id="UP001392318"/>
    </source>
</evidence>
<dbReference type="EMBL" id="JAYMRU010000013">
    <property type="protein sequence ID" value="MEM5402242.1"/>
    <property type="molecule type" value="Genomic_DNA"/>
</dbReference>
<sequence>MSRRLTLVRVLGMLYTAVVSSMALAQVPPDFDEKLRALGRVIDPAATAALYAPLLKTQDYSEVHVTRDLSYGPAANQRLDLFVPAAAARSPRPVLIFVHGGGFVAGDKHSSGSPFYDNVMLWATNRGLIGVNLNHRMAPQNTWPAGAEDVGLAVRWVQENIASHGGDPHQVFLVGHSSGAALAASYVAQPRFYGPAGAGLAGVIFLSTNIFDPATADASPALKAYFGNDAAQYAERSSLPGLLQTPLPLMVTTAELDPVSFENQALQLRDALCKENRCPTFVRFSGYNHMSEVYSINSTDDTVGAAILAFVRASR</sequence>
<name>A0ACC6RKS8_9BURK</name>